<protein>
    <recommendedName>
        <fullName evidence="1">B30.2/SPRY domain-containing protein</fullName>
    </recommendedName>
</protein>
<dbReference type="InterPro" id="IPR050672">
    <property type="entry name" value="FBXO45-Fsn/SPSB_families"/>
</dbReference>
<dbReference type="SMART" id="SM00449">
    <property type="entry name" value="SPRY"/>
    <property type="match status" value="1"/>
</dbReference>
<gene>
    <name evidence="2" type="ORF">DERP_013902</name>
</gene>
<dbReference type="InterPro" id="IPR043136">
    <property type="entry name" value="B30.2/SPRY_sf"/>
</dbReference>
<dbReference type="InterPro" id="IPR001870">
    <property type="entry name" value="B30.2/SPRY"/>
</dbReference>
<dbReference type="InterPro" id="IPR003877">
    <property type="entry name" value="SPRY_dom"/>
</dbReference>
<evidence type="ECO:0000313" key="2">
    <source>
        <dbReference type="EMBL" id="KAH9424673.1"/>
    </source>
</evidence>
<reference evidence="2 3" key="1">
    <citation type="journal article" date="2018" name="J. Allergy Clin. Immunol.">
        <title>High-quality assembly of Dermatophagoides pteronyssinus genome and transcriptome reveals a wide range of novel allergens.</title>
        <authorList>
            <person name="Liu X.Y."/>
            <person name="Yang K.Y."/>
            <person name="Wang M.Q."/>
            <person name="Kwok J.S."/>
            <person name="Zeng X."/>
            <person name="Yang Z."/>
            <person name="Xiao X.J."/>
            <person name="Lau C.P."/>
            <person name="Li Y."/>
            <person name="Huang Z.M."/>
            <person name="Ba J.G."/>
            <person name="Yim A.K."/>
            <person name="Ouyang C.Y."/>
            <person name="Ngai S.M."/>
            <person name="Chan T.F."/>
            <person name="Leung E.L."/>
            <person name="Liu L."/>
            <person name="Liu Z.G."/>
            <person name="Tsui S.K."/>
        </authorList>
    </citation>
    <scope>NUCLEOTIDE SEQUENCE [LARGE SCALE GENOMIC DNA]</scope>
    <source>
        <strain evidence="2">Derp</strain>
    </source>
</reference>
<dbReference type="Gene3D" id="2.60.120.920">
    <property type="match status" value="1"/>
</dbReference>
<accession>A0ABQ8JPY3</accession>
<dbReference type="SUPFAM" id="SSF49899">
    <property type="entry name" value="Concanavalin A-like lectins/glucanases"/>
    <property type="match status" value="1"/>
</dbReference>
<dbReference type="PROSITE" id="PS50188">
    <property type="entry name" value="B302_SPRY"/>
    <property type="match status" value="1"/>
</dbReference>
<dbReference type="Proteomes" id="UP000887458">
    <property type="component" value="Unassembled WGS sequence"/>
</dbReference>
<feature type="domain" description="B30.2/SPRY" evidence="1">
    <location>
        <begin position="4"/>
        <end position="198"/>
    </location>
</feature>
<sequence>MKFLMKNSWSSIQKPLSNAFDDDWQWNSDNRSDAVRILNNGRIVNFHIDWSSGTAAIRGNKPINIYRNCKYYWEVLLKDRIFGTSMMIGLTTSKAKLYSDSYINLIGENKFGWGLSHKGLVWHNNQWRQYTKPFQENCSTLIGCLYDGHNGTITYYKDGQCLGIAFGGLDSIDDYLYPTISSTAAQSQFILITAKREFLNLQDRCRHVLRQSYSFEHHYGWQQILPKRIFQYLILHEEESESIEFNNQQQQNQVKRKKNF</sequence>
<evidence type="ECO:0000259" key="1">
    <source>
        <dbReference type="PROSITE" id="PS50188"/>
    </source>
</evidence>
<evidence type="ECO:0000313" key="3">
    <source>
        <dbReference type="Proteomes" id="UP000887458"/>
    </source>
</evidence>
<dbReference type="PANTHER" id="PTHR12245:SF12">
    <property type="entry name" value="SPRY DOMAIN-CONTAINING SOCS BOX PROTEIN 3"/>
    <property type="match status" value="1"/>
</dbReference>
<reference evidence="2 3" key="2">
    <citation type="journal article" date="2022" name="Mol. Biol. Evol.">
        <title>Comparative Genomics Reveals Insights into the Divergent Evolution of Astigmatic Mites and Household Pest Adaptations.</title>
        <authorList>
            <person name="Xiong Q."/>
            <person name="Wan A.T."/>
            <person name="Liu X."/>
            <person name="Fung C.S."/>
            <person name="Xiao X."/>
            <person name="Malainual N."/>
            <person name="Hou J."/>
            <person name="Wang L."/>
            <person name="Wang M."/>
            <person name="Yang K.Y."/>
            <person name="Cui Y."/>
            <person name="Leung E.L."/>
            <person name="Nong W."/>
            <person name="Shin S.K."/>
            <person name="Au S.W."/>
            <person name="Jeong K.Y."/>
            <person name="Chew F.T."/>
            <person name="Hui J.H."/>
            <person name="Leung T.F."/>
            <person name="Tungtrongchitr A."/>
            <person name="Zhong N."/>
            <person name="Liu Z."/>
            <person name="Tsui S.K."/>
        </authorList>
    </citation>
    <scope>NUCLEOTIDE SEQUENCE [LARGE SCALE GENOMIC DNA]</scope>
    <source>
        <strain evidence="2">Derp</strain>
    </source>
</reference>
<organism evidence="2 3">
    <name type="scientific">Dermatophagoides pteronyssinus</name>
    <name type="common">European house dust mite</name>
    <dbReference type="NCBI Taxonomy" id="6956"/>
    <lineage>
        <taxon>Eukaryota</taxon>
        <taxon>Metazoa</taxon>
        <taxon>Ecdysozoa</taxon>
        <taxon>Arthropoda</taxon>
        <taxon>Chelicerata</taxon>
        <taxon>Arachnida</taxon>
        <taxon>Acari</taxon>
        <taxon>Acariformes</taxon>
        <taxon>Sarcoptiformes</taxon>
        <taxon>Astigmata</taxon>
        <taxon>Psoroptidia</taxon>
        <taxon>Analgoidea</taxon>
        <taxon>Pyroglyphidae</taxon>
        <taxon>Dermatophagoidinae</taxon>
        <taxon>Dermatophagoides</taxon>
    </lineage>
</organism>
<dbReference type="EMBL" id="NJHN03000027">
    <property type="protein sequence ID" value="KAH9424673.1"/>
    <property type="molecule type" value="Genomic_DNA"/>
</dbReference>
<name>A0ABQ8JPY3_DERPT</name>
<dbReference type="Pfam" id="PF00622">
    <property type="entry name" value="SPRY"/>
    <property type="match status" value="1"/>
</dbReference>
<dbReference type="CDD" id="cd12876">
    <property type="entry name" value="SPRY_SOCS3"/>
    <property type="match status" value="1"/>
</dbReference>
<keyword evidence="3" id="KW-1185">Reference proteome</keyword>
<proteinExistence type="predicted"/>
<dbReference type="PANTHER" id="PTHR12245">
    <property type="entry name" value="SPRY DOMAIN CONTAINING SOCS BOX PROTEIN"/>
    <property type="match status" value="1"/>
</dbReference>
<dbReference type="InterPro" id="IPR013320">
    <property type="entry name" value="ConA-like_dom_sf"/>
</dbReference>
<comment type="caution">
    <text evidence="2">The sequence shown here is derived from an EMBL/GenBank/DDBJ whole genome shotgun (WGS) entry which is preliminary data.</text>
</comment>
<dbReference type="InterPro" id="IPR035754">
    <property type="entry name" value="SPRY_SPSB3"/>
</dbReference>